<dbReference type="HOGENOM" id="CLU_2744073_0_0_1"/>
<evidence type="ECO:0000313" key="1">
    <source>
        <dbReference type="EnsemblPlants" id="OB05G26170.1"/>
    </source>
</evidence>
<dbReference type="AlphaFoldDB" id="J3M7P3"/>
<sequence>MSGIAFMGPYSFSFCRSCSLKAKGHLGGACGLDNLEEQNARVFEGRSRTWPVVAKAAADEAALWKEAGRLF</sequence>
<keyword evidence="2" id="KW-1185">Reference proteome</keyword>
<organism evidence="1">
    <name type="scientific">Oryza brachyantha</name>
    <name type="common">malo sina</name>
    <dbReference type="NCBI Taxonomy" id="4533"/>
    <lineage>
        <taxon>Eukaryota</taxon>
        <taxon>Viridiplantae</taxon>
        <taxon>Streptophyta</taxon>
        <taxon>Embryophyta</taxon>
        <taxon>Tracheophyta</taxon>
        <taxon>Spermatophyta</taxon>
        <taxon>Magnoliopsida</taxon>
        <taxon>Liliopsida</taxon>
        <taxon>Poales</taxon>
        <taxon>Poaceae</taxon>
        <taxon>BOP clade</taxon>
        <taxon>Oryzoideae</taxon>
        <taxon>Oryzeae</taxon>
        <taxon>Oryzinae</taxon>
        <taxon>Oryza</taxon>
    </lineage>
</organism>
<proteinExistence type="predicted"/>
<accession>J3M7P3</accession>
<evidence type="ECO:0000313" key="2">
    <source>
        <dbReference type="Proteomes" id="UP000006038"/>
    </source>
</evidence>
<reference evidence="1" key="1">
    <citation type="journal article" date="2013" name="Nat. Commun.">
        <title>Whole-genome sequencing of Oryza brachyantha reveals mechanisms underlying Oryza genome evolution.</title>
        <authorList>
            <person name="Chen J."/>
            <person name="Huang Q."/>
            <person name="Gao D."/>
            <person name="Wang J."/>
            <person name="Lang Y."/>
            <person name="Liu T."/>
            <person name="Li B."/>
            <person name="Bai Z."/>
            <person name="Luis Goicoechea J."/>
            <person name="Liang C."/>
            <person name="Chen C."/>
            <person name="Zhang W."/>
            <person name="Sun S."/>
            <person name="Liao Y."/>
            <person name="Zhang X."/>
            <person name="Yang L."/>
            <person name="Song C."/>
            <person name="Wang M."/>
            <person name="Shi J."/>
            <person name="Liu G."/>
            <person name="Liu J."/>
            <person name="Zhou H."/>
            <person name="Zhou W."/>
            <person name="Yu Q."/>
            <person name="An N."/>
            <person name="Chen Y."/>
            <person name="Cai Q."/>
            <person name="Wang B."/>
            <person name="Liu B."/>
            <person name="Min J."/>
            <person name="Huang Y."/>
            <person name="Wu H."/>
            <person name="Li Z."/>
            <person name="Zhang Y."/>
            <person name="Yin Y."/>
            <person name="Song W."/>
            <person name="Jiang J."/>
            <person name="Jackson S.A."/>
            <person name="Wing R.A."/>
            <person name="Wang J."/>
            <person name="Chen M."/>
        </authorList>
    </citation>
    <scope>NUCLEOTIDE SEQUENCE [LARGE SCALE GENOMIC DNA]</scope>
    <source>
        <strain evidence="1">cv. IRGC 101232</strain>
    </source>
</reference>
<dbReference type="Proteomes" id="UP000006038">
    <property type="component" value="Chromosome 5"/>
</dbReference>
<dbReference type="EnsemblPlants" id="OB05G26170.1">
    <property type="protein sequence ID" value="OB05G26170.1"/>
    <property type="gene ID" value="OB05G26170"/>
</dbReference>
<protein>
    <submittedName>
        <fullName evidence="1">Uncharacterized protein</fullName>
    </submittedName>
</protein>
<name>J3M7P3_ORYBR</name>
<reference evidence="1" key="2">
    <citation type="submission" date="2013-04" db="UniProtKB">
        <authorList>
            <consortium name="EnsemblPlants"/>
        </authorList>
    </citation>
    <scope>IDENTIFICATION</scope>
</reference>
<dbReference type="Gramene" id="OB05G26170.1">
    <property type="protein sequence ID" value="OB05G26170.1"/>
    <property type="gene ID" value="OB05G26170"/>
</dbReference>